<evidence type="ECO:0008006" key="4">
    <source>
        <dbReference type="Google" id="ProtNLM"/>
    </source>
</evidence>
<evidence type="ECO:0000256" key="1">
    <source>
        <dbReference type="SAM" id="MobiDB-lite"/>
    </source>
</evidence>
<name>A0ABT0PWU4_9RHOB</name>
<protein>
    <recommendedName>
        <fullName evidence="4">Transposase, Mutator family</fullName>
    </recommendedName>
</protein>
<keyword evidence="3" id="KW-1185">Reference proteome</keyword>
<accession>A0ABT0PWU4</accession>
<dbReference type="Proteomes" id="UP001203880">
    <property type="component" value="Unassembled WGS sequence"/>
</dbReference>
<dbReference type="RefSeq" id="WP_249706016.1">
    <property type="nucleotide sequence ID" value="NZ_JAMFMB010000001.1"/>
</dbReference>
<reference evidence="2" key="1">
    <citation type="submission" date="2022-05" db="EMBL/GenBank/DDBJ databases">
        <authorList>
            <person name="Park J.-S."/>
        </authorList>
    </citation>
    <scope>NUCLEOTIDE SEQUENCE</scope>
    <source>
        <strain evidence="2">2012CJ41-6</strain>
    </source>
</reference>
<evidence type="ECO:0000313" key="2">
    <source>
        <dbReference type="EMBL" id="MCL6282060.1"/>
    </source>
</evidence>
<comment type="caution">
    <text evidence="2">The sequence shown here is derived from an EMBL/GenBank/DDBJ whole genome shotgun (WGS) entry which is preliminary data.</text>
</comment>
<evidence type="ECO:0000313" key="3">
    <source>
        <dbReference type="Proteomes" id="UP001203880"/>
    </source>
</evidence>
<sequence>MDLEFREDNELKPDEIKRLVSQMDSDMELLEALHASEAHGRTKGGRPVPIPGLSDKFKNFGTPDLTGGRLKAQAMGSIAGIVRKVFKGCTFGRPPSDLHPGTTAAGKAVLRCDHDPQHVFDKHGNKIAP</sequence>
<proteinExistence type="predicted"/>
<organism evidence="2 3">
    <name type="scientific">Ruegeria spongiae</name>
    <dbReference type="NCBI Taxonomy" id="2942209"/>
    <lineage>
        <taxon>Bacteria</taxon>
        <taxon>Pseudomonadati</taxon>
        <taxon>Pseudomonadota</taxon>
        <taxon>Alphaproteobacteria</taxon>
        <taxon>Rhodobacterales</taxon>
        <taxon>Roseobacteraceae</taxon>
        <taxon>Ruegeria</taxon>
    </lineage>
</organism>
<feature type="region of interest" description="Disordered" evidence="1">
    <location>
        <begin position="34"/>
        <end position="55"/>
    </location>
</feature>
<gene>
    <name evidence="2" type="ORF">M3P21_00830</name>
</gene>
<dbReference type="EMBL" id="JAMFMB010000001">
    <property type="protein sequence ID" value="MCL6282060.1"/>
    <property type="molecule type" value="Genomic_DNA"/>
</dbReference>